<feature type="domain" description="FAD-binding FR-type" evidence="21">
    <location>
        <begin position="876"/>
        <end position="1133"/>
    </location>
</feature>
<dbReference type="SUPFAM" id="SSF63380">
    <property type="entry name" value="Riboflavin synthase domain-like"/>
    <property type="match status" value="1"/>
</dbReference>
<dbReference type="Pfam" id="PF02898">
    <property type="entry name" value="NO_synthase"/>
    <property type="match status" value="1"/>
</dbReference>
<evidence type="ECO:0000256" key="14">
    <source>
        <dbReference type="ARBA" id="ARBA00023004"/>
    </source>
</evidence>
<keyword evidence="13" id="KW-0560">Oxidoreductase</keyword>
<keyword evidence="15" id="KW-0520">NAD</keyword>
<evidence type="ECO:0000256" key="3">
    <source>
        <dbReference type="ARBA" id="ARBA00006401"/>
    </source>
</evidence>
<keyword evidence="6" id="KW-0349">Heme</keyword>
<dbReference type="PROSITE" id="PS50902">
    <property type="entry name" value="FLAVODOXIN_LIKE"/>
    <property type="match status" value="1"/>
</dbReference>
<keyword evidence="23" id="KW-1185">Reference proteome</keyword>
<proteinExistence type="inferred from homology"/>
<organism evidence="22 23">
    <name type="scientific">Roseinatronobacter monicus</name>
    <dbReference type="NCBI Taxonomy" id="393481"/>
    <lineage>
        <taxon>Bacteria</taxon>
        <taxon>Pseudomonadati</taxon>
        <taxon>Pseudomonadota</taxon>
        <taxon>Alphaproteobacteria</taxon>
        <taxon>Rhodobacterales</taxon>
        <taxon>Paracoccaceae</taxon>
        <taxon>Roseinatronobacter</taxon>
    </lineage>
</organism>
<name>A0A543KGH4_9RHOB</name>
<keyword evidence="12" id="KW-0249">Electron transport</keyword>
<comment type="catalytic activity">
    <reaction evidence="18">
        <text>2 nitric oxide + NADPH + 2 O2 = 2 nitrate + NADP(+) + H(+)</text>
        <dbReference type="Rhea" id="RHEA:19465"/>
        <dbReference type="ChEBI" id="CHEBI:15378"/>
        <dbReference type="ChEBI" id="CHEBI:15379"/>
        <dbReference type="ChEBI" id="CHEBI:16480"/>
        <dbReference type="ChEBI" id="CHEBI:17632"/>
        <dbReference type="ChEBI" id="CHEBI:57783"/>
        <dbReference type="ChEBI" id="CHEBI:58349"/>
        <dbReference type="EC" id="1.14.12.17"/>
    </reaction>
</comment>
<feature type="domain" description="Flavodoxin-like" evidence="20">
    <location>
        <begin position="710"/>
        <end position="848"/>
    </location>
</feature>
<keyword evidence="9" id="KW-0479">Metal-binding</keyword>
<dbReference type="PROSITE" id="PS51384">
    <property type="entry name" value="FAD_FR"/>
    <property type="match status" value="1"/>
</dbReference>
<dbReference type="PRINTS" id="PR00371">
    <property type="entry name" value="FPNCR"/>
</dbReference>
<evidence type="ECO:0000256" key="18">
    <source>
        <dbReference type="ARBA" id="ARBA00049433"/>
    </source>
</evidence>
<dbReference type="InterPro" id="IPR001709">
    <property type="entry name" value="Flavoprot_Pyr_Nucl_cyt_Rdtase"/>
</dbReference>
<evidence type="ECO:0000313" key="22">
    <source>
        <dbReference type="EMBL" id="TQM94152.1"/>
    </source>
</evidence>
<dbReference type="SUPFAM" id="SSF52218">
    <property type="entry name" value="Flavoproteins"/>
    <property type="match status" value="1"/>
</dbReference>
<evidence type="ECO:0000256" key="2">
    <source>
        <dbReference type="ARBA" id="ARBA00001974"/>
    </source>
</evidence>
<dbReference type="GO" id="GO:0009636">
    <property type="term" value="P:response to toxic substance"/>
    <property type="evidence" value="ECO:0007669"/>
    <property type="project" value="UniProtKB-KW"/>
</dbReference>
<gene>
    <name evidence="22" type="ORF">BD293_2818</name>
</gene>
<evidence type="ECO:0000259" key="21">
    <source>
        <dbReference type="PROSITE" id="PS51384"/>
    </source>
</evidence>
<comment type="function">
    <text evidence="16">Is involved in NO detoxification in an aerobic process, termed nitric oxide dioxygenase (NOD) reaction that utilizes O(2) and NAD(P)H to convert NO to nitrate, which protects the bacterium from various noxious nitrogen compounds. Therefore, plays a central role in the inducible response to nitrosative stress.</text>
</comment>
<dbReference type="Pfam" id="PF00667">
    <property type="entry name" value="FAD_binding_1"/>
    <property type="match status" value="1"/>
</dbReference>
<evidence type="ECO:0000256" key="9">
    <source>
        <dbReference type="ARBA" id="ARBA00022723"/>
    </source>
</evidence>
<dbReference type="GO" id="GO:0006809">
    <property type="term" value="P:nitric oxide biosynthetic process"/>
    <property type="evidence" value="ECO:0007669"/>
    <property type="project" value="InterPro"/>
</dbReference>
<evidence type="ECO:0000256" key="7">
    <source>
        <dbReference type="ARBA" id="ARBA00022630"/>
    </source>
</evidence>
<dbReference type="PANTHER" id="PTHR43410:SF1">
    <property type="entry name" value="NITRIC OXIDE SYNTHASE"/>
    <property type="match status" value="1"/>
</dbReference>
<dbReference type="Gene3D" id="3.40.50.80">
    <property type="entry name" value="Nucleotide-binding domain of ferredoxin-NADP reductase (FNR) module"/>
    <property type="match status" value="1"/>
</dbReference>
<keyword evidence="8" id="KW-0288">FMN</keyword>
<evidence type="ECO:0000256" key="13">
    <source>
        <dbReference type="ARBA" id="ARBA00023002"/>
    </source>
</evidence>
<dbReference type="SUPFAM" id="SSF46458">
    <property type="entry name" value="Globin-like"/>
    <property type="match status" value="1"/>
</dbReference>
<dbReference type="GO" id="GO:0004517">
    <property type="term" value="F:nitric-oxide synthase activity"/>
    <property type="evidence" value="ECO:0007669"/>
    <property type="project" value="InterPro"/>
</dbReference>
<dbReference type="GO" id="GO:0046872">
    <property type="term" value="F:metal ion binding"/>
    <property type="evidence" value="ECO:0007669"/>
    <property type="project" value="UniProtKB-KW"/>
</dbReference>
<dbReference type="GO" id="GO:0020037">
    <property type="term" value="F:heme binding"/>
    <property type="evidence" value="ECO:0007669"/>
    <property type="project" value="InterPro"/>
</dbReference>
<evidence type="ECO:0000256" key="12">
    <source>
        <dbReference type="ARBA" id="ARBA00022982"/>
    </source>
</evidence>
<dbReference type="InterPro" id="IPR003097">
    <property type="entry name" value="CysJ-like_FAD-binding"/>
</dbReference>
<dbReference type="EMBL" id="VFPT01000001">
    <property type="protein sequence ID" value="TQM94152.1"/>
    <property type="molecule type" value="Genomic_DNA"/>
</dbReference>
<dbReference type="OrthoDB" id="9786134at2"/>
<dbReference type="Pfam" id="PF00175">
    <property type="entry name" value="NAD_binding_1"/>
    <property type="match status" value="1"/>
</dbReference>
<dbReference type="RefSeq" id="WP_142082592.1">
    <property type="nucleotide sequence ID" value="NZ_VFPT01000001.1"/>
</dbReference>
<evidence type="ECO:0000256" key="17">
    <source>
        <dbReference type="ARBA" id="ARBA00048649"/>
    </source>
</evidence>
<dbReference type="Gene3D" id="3.90.1230.10">
    <property type="entry name" value="Nitric Oxide Synthase, Chain A, domain 3"/>
    <property type="match status" value="1"/>
</dbReference>
<dbReference type="InterPro" id="IPR017938">
    <property type="entry name" value="Riboflavin_synthase-like_b-brl"/>
</dbReference>
<evidence type="ECO:0000259" key="19">
    <source>
        <dbReference type="PROSITE" id="PS01033"/>
    </source>
</evidence>
<dbReference type="InterPro" id="IPR029039">
    <property type="entry name" value="Flavoprotein-like_sf"/>
</dbReference>
<dbReference type="Pfam" id="PF00258">
    <property type="entry name" value="Flavodoxin_1"/>
    <property type="match status" value="1"/>
</dbReference>
<evidence type="ECO:0000256" key="4">
    <source>
        <dbReference type="ARBA" id="ARBA00012229"/>
    </source>
</evidence>
<dbReference type="InterPro" id="IPR039261">
    <property type="entry name" value="FNR_nucleotide-bd"/>
</dbReference>
<dbReference type="Gene3D" id="3.40.50.360">
    <property type="match status" value="1"/>
</dbReference>
<evidence type="ECO:0000313" key="23">
    <source>
        <dbReference type="Proteomes" id="UP000320582"/>
    </source>
</evidence>
<dbReference type="InterPro" id="IPR004030">
    <property type="entry name" value="NOS_N"/>
</dbReference>
<comment type="cofactor">
    <cofactor evidence="1">
        <name>FMN</name>
        <dbReference type="ChEBI" id="CHEBI:58210"/>
    </cofactor>
</comment>
<dbReference type="InterPro" id="IPR001433">
    <property type="entry name" value="OxRdtase_FAD/NAD-bd"/>
</dbReference>
<dbReference type="PROSITE" id="PS01033">
    <property type="entry name" value="GLOBIN"/>
    <property type="match status" value="1"/>
</dbReference>
<dbReference type="Gene3D" id="2.40.30.10">
    <property type="entry name" value="Translation factors"/>
    <property type="match status" value="1"/>
</dbReference>
<dbReference type="InterPro" id="IPR008254">
    <property type="entry name" value="Flavodoxin/NO_synth"/>
</dbReference>
<evidence type="ECO:0000256" key="8">
    <source>
        <dbReference type="ARBA" id="ARBA00022643"/>
    </source>
</evidence>
<comment type="similarity">
    <text evidence="3">In the C-terminal section; belongs to the flavoprotein pyridine nucleotide cytochrome reductase family.</text>
</comment>
<accession>A0A543KGH4</accession>
<dbReference type="Gene3D" id="1.10.490.10">
    <property type="entry name" value="Globins"/>
    <property type="match status" value="1"/>
</dbReference>
<dbReference type="PRINTS" id="PR00369">
    <property type="entry name" value="FLAVODOXIN"/>
</dbReference>
<evidence type="ECO:0000259" key="20">
    <source>
        <dbReference type="PROSITE" id="PS50902"/>
    </source>
</evidence>
<dbReference type="InterPro" id="IPR000971">
    <property type="entry name" value="Globin"/>
</dbReference>
<feature type="domain" description="Globin" evidence="19">
    <location>
        <begin position="188"/>
        <end position="322"/>
    </location>
</feature>
<dbReference type="InterPro" id="IPR001094">
    <property type="entry name" value="Flavdoxin-like"/>
</dbReference>
<reference evidence="22 23" key="1">
    <citation type="submission" date="2019-06" db="EMBL/GenBank/DDBJ databases">
        <title>Genomic Encyclopedia of Archaeal and Bacterial Type Strains, Phase II (KMG-II): from individual species to whole genera.</title>
        <authorList>
            <person name="Goeker M."/>
        </authorList>
    </citation>
    <scope>NUCLEOTIDE SEQUENCE [LARGE SCALE GENOMIC DNA]</scope>
    <source>
        <strain evidence="22 23">DSM 18423</strain>
    </source>
</reference>
<evidence type="ECO:0000256" key="10">
    <source>
        <dbReference type="ARBA" id="ARBA00022827"/>
    </source>
</evidence>
<dbReference type="InterPro" id="IPR012292">
    <property type="entry name" value="Globin/Proto"/>
</dbReference>
<dbReference type="GO" id="GO:0008941">
    <property type="term" value="F:nitric oxide dioxygenase NAD(P)H activity"/>
    <property type="evidence" value="ECO:0007669"/>
    <property type="project" value="UniProtKB-EC"/>
</dbReference>
<evidence type="ECO:0000256" key="1">
    <source>
        <dbReference type="ARBA" id="ARBA00001917"/>
    </source>
</evidence>
<protein>
    <recommendedName>
        <fullName evidence="4">nitric oxide dioxygenase</fullName>
        <ecNumber evidence="4">1.14.12.17</ecNumber>
    </recommendedName>
</protein>
<comment type="cofactor">
    <cofactor evidence="2">
        <name>FAD</name>
        <dbReference type="ChEBI" id="CHEBI:57692"/>
    </cofactor>
</comment>
<dbReference type="InterPro" id="IPR044944">
    <property type="entry name" value="NOS_dom_3"/>
</dbReference>
<dbReference type="Gene3D" id="1.20.990.10">
    <property type="entry name" value="NADPH-cytochrome p450 Reductase, Chain A, domain 3"/>
    <property type="match status" value="1"/>
</dbReference>
<dbReference type="Gene3D" id="3.90.340.10">
    <property type="entry name" value="Nitric Oxide Synthase, Chain A, domain 1"/>
    <property type="match status" value="1"/>
</dbReference>
<keyword evidence="14" id="KW-0408">Iron</keyword>
<dbReference type="SUPFAM" id="SSF56512">
    <property type="entry name" value="Nitric oxide (NO) synthase oxygenase domain"/>
    <property type="match status" value="1"/>
</dbReference>
<keyword evidence="10" id="KW-0274">FAD</keyword>
<dbReference type="InterPro" id="IPR036119">
    <property type="entry name" value="NOS_N_sf"/>
</dbReference>
<sequence>MNKVSLSESSARGARAVEPRAANNTALSSVEKVLIRDCWNKFIAQDAVLIGLFFERLVSHVPALEDALGLTAVQAPTEFLMLFDLAIRDLDPAHEDALREAFHIAPGAREARSRTIPECGTFFATYGMTQETWEIARDAFLWAFSKAAYLEDYERTDLERGDDSALGRFFMLHIEAPMNTLRETQDSALAPEAVAKMRAGAEAMLAHPQEAGVFFYKTLFDARPDLVSLFRTANMDALSRHLIDTVVFLSRAADDLTGLRDDLRNLARVHQVNQIPPSEYAHLAAPLLETLSRFGHPLDAQMIRGWEVLFDRVSRIIAEPMIQQEHILAEAQKFIDQVSIELDWSGSKTQKRLNAIAREIRATGTYTHTNEELDYGAKLAWRNAPKCIGRISWKNLIVRDFRHVTDANSIYDECIQHLRTATNGGNIEIVLTVFRALAPGERWGPRLWNSQLVRYAGYEMPDGTKRGDRANIEATRAITNLGWTPPEPRGDYDILPLVIELPGDTPKIYPIDPKEVLEVQISHPTEPKIAELGMKWCAVPAISNFQLEIGGVVYGCAPFNGWFMGTEIARDLWEEGRYDRAAEIADALGLDTSSERTLWRDRAFLELNIAILHSFQEARVTLVDHQTASRQFMIHDLREKRSGRECPAQGSWVVPAAGGSTTPVWHHEMRDFHLKPSYKYAPDRWLAHADDAPSGDATAEQPERTRTARPLIVYASETGTAESYAHQAARRLAGLAPSVKAIEDISLSDLANASRVLAIVATCRDGDVPESGEALLAQLNDATANALAGTSFAVLGIGNRIYPHFCRAAVTVDAALVKAGANRMASLETADEIAGQADTVKRWIEMFQKRWGTDQPVQVTRRPLIELIPPQRTPEIEPLETGVINFNTEMLNSDQAINGVRDRSTRYIGIDLPKALIAKSAPGKGCYDVGDHVAIYPHNPADLVARLCAHHGLQQDAWFRAQGASNEALDRFRDGYSVHKLLTEELDLALPQAPDELLSAMVQVGGDGSDRLANWLRILNGEDDGAERQGLLGRMRQDYPTVVDLLDSFPDSVPAFELLIQLLPRLKPRLYSIASSPHAHPEQIRIMVSVLSIAQPGGRLAQGVSSHYLAQQAPGAKVRIALKSAPRRLPDAPDGPTVMIAAGTGIAPLYAALEDRVAQGARPHADKTVALYFGCRNADEFLQRERIRSWRKDGFLSRVNVAFSRAGPAKAYVQDALDADGISVAKDLLHPAGHVIICGDAKMAHDVENRLVVILQRDGGLSYSGAHELLDRMREEGRYIGDIWGIQMNFDVAVPAMIHAQYNRGASWLARLRHSLKGRPAQIDSIQKF</sequence>
<dbReference type="InterPro" id="IPR044943">
    <property type="entry name" value="NOS_dom_1"/>
</dbReference>
<dbReference type="InterPro" id="IPR017927">
    <property type="entry name" value="FAD-bd_FR_type"/>
</dbReference>
<dbReference type="Gene3D" id="3.90.440.10">
    <property type="entry name" value="Nitric Oxide Synthase,Heme Domain,Chain A domain 2"/>
    <property type="match status" value="1"/>
</dbReference>
<evidence type="ECO:0000256" key="11">
    <source>
        <dbReference type="ARBA" id="ARBA00022857"/>
    </source>
</evidence>
<dbReference type="EC" id="1.14.12.17" evidence="4"/>
<dbReference type="GO" id="GO:0010181">
    <property type="term" value="F:FMN binding"/>
    <property type="evidence" value="ECO:0007669"/>
    <property type="project" value="InterPro"/>
</dbReference>
<dbReference type="InterPro" id="IPR044940">
    <property type="entry name" value="NOS_dom_2"/>
</dbReference>
<comment type="catalytic activity">
    <reaction evidence="17">
        <text>2 nitric oxide + NADH + 2 O2 = 2 nitrate + NAD(+) + H(+)</text>
        <dbReference type="Rhea" id="RHEA:19469"/>
        <dbReference type="ChEBI" id="CHEBI:15378"/>
        <dbReference type="ChEBI" id="CHEBI:15379"/>
        <dbReference type="ChEBI" id="CHEBI:16480"/>
        <dbReference type="ChEBI" id="CHEBI:17632"/>
        <dbReference type="ChEBI" id="CHEBI:57540"/>
        <dbReference type="ChEBI" id="CHEBI:57945"/>
        <dbReference type="EC" id="1.14.12.17"/>
    </reaction>
</comment>
<evidence type="ECO:0000256" key="5">
    <source>
        <dbReference type="ARBA" id="ARBA00022575"/>
    </source>
</evidence>
<dbReference type="GO" id="GO:0019825">
    <property type="term" value="F:oxygen binding"/>
    <property type="evidence" value="ECO:0007669"/>
    <property type="project" value="InterPro"/>
</dbReference>
<keyword evidence="11" id="KW-0521">NADP</keyword>
<dbReference type="InterPro" id="IPR050607">
    <property type="entry name" value="NOS"/>
</dbReference>
<comment type="caution">
    <text evidence="22">The sequence shown here is derived from an EMBL/GenBank/DDBJ whole genome shotgun (WGS) entry which is preliminary data.</text>
</comment>
<keyword evidence="7" id="KW-0285">Flavoprotein</keyword>
<keyword evidence="12" id="KW-0813">Transport</keyword>
<evidence type="ECO:0000256" key="15">
    <source>
        <dbReference type="ARBA" id="ARBA00023027"/>
    </source>
</evidence>
<dbReference type="Proteomes" id="UP000320582">
    <property type="component" value="Unassembled WGS sequence"/>
</dbReference>
<dbReference type="SUPFAM" id="SSF52343">
    <property type="entry name" value="Ferredoxin reductase-like, C-terminal NADP-linked domain"/>
    <property type="match status" value="1"/>
</dbReference>
<evidence type="ECO:0000256" key="6">
    <source>
        <dbReference type="ARBA" id="ARBA00022617"/>
    </source>
</evidence>
<keyword evidence="5" id="KW-0216">Detoxification</keyword>
<dbReference type="PANTHER" id="PTHR43410">
    <property type="entry name" value="NITRIC OXIDE SYNTHASE OXYGENASE"/>
    <property type="match status" value="1"/>
</dbReference>
<dbReference type="InterPro" id="IPR023173">
    <property type="entry name" value="NADPH_Cyt_P450_Rdtase_alpha"/>
</dbReference>
<evidence type="ECO:0000256" key="16">
    <source>
        <dbReference type="ARBA" id="ARBA00025094"/>
    </source>
</evidence>
<dbReference type="InterPro" id="IPR009050">
    <property type="entry name" value="Globin-like_sf"/>
</dbReference>